<dbReference type="SMART" id="SM00564">
    <property type="entry name" value="PQQ"/>
    <property type="match status" value="5"/>
</dbReference>
<reference evidence="4 5" key="1">
    <citation type="submission" date="2020-02" db="EMBL/GenBank/DDBJ databases">
        <authorList>
            <person name="Li X.-J."/>
            <person name="Feng X.-M."/>
        </authorList>
    </citation>
    <scope>NUCLEOTIDE SEQUENCE [LARGE SCALE GENOMIC DNA]</scope>
    <source>
        <strain evidence="4 5">CGMCC 4.7225</strain>
    </source>
</reference>
<feature type="compositionally biased region" description="Polar residues" evidence="1">
    <location>
        <begin position="1"/>
        <end position="12"/>
    </location>
</feature>
<name>A0A6N9YSR4_9ACTN</name>
<dbReference type="InterPro" id="IPR002372">
    <property type="entry name" value="PQQ_rpt_dom"/>
</dbReference>
<dbReference type="Proteomes" id="UP000469185">
    <property type="component" value="Unassembled WGS sequence"/>
</dbReference>
<evidence type="ECO:0000256" key="1">
    <source>
        <dbReference type="SAM" id="MobiDB-lite"/>
    </source>
</evidence>
<feature type="domain" description="Calcineurin-like phosphoesterase" evidence="2">
    <location>
        <begin position="75"/>
        <end position="251"/>
    </location>
</feature>
<comment type="caution">
    <text evidence="4">The sequence shown here is derived from an EMBL/GenBank/DDBJ whole genome shotgun (WGS) entry which is preliminary data.</text>
</comment>
<protein>
    <submittedName>
        <fullName evidence="4">PQQ-binding-like beta-propeller repeat protein</fullName>
    </submittedName>
</protein>
<evidence type="ECO:0000313" key="4">
    <source>
        <dbReference type="EMBL" id="NED97977.1"/>
    </source>
</evidence>
<evidence type="ECO:0000259" key="2">
    <source>
        <dbReference type="Pfam" id="PF00149"/>
    </source>
</evidence>
<dbReference type="AlphaFoldDB" id="A0A6N9YSR4"/>
<dbReference type="Gene3D" id="2.130.10.10">
    <property type="entry name" value="YVTN repeat-like/Quinoprotein amine dehydrogenase"/>
    <property type="match status" value="1"/>
</dbReference>
<dbReference type="PANTHER" id="PTHR34512:SF30">
    <property type="entry name" value="OUTER MEMBRANE PROTEIN ASSEMBLY FACTOR BAMB"/>
    <property type="match status" value="1"/>
</dbReference>
<evidence type="ECO:0000259" key="3">
    <source>
        <dbReference type="Pfam" id="PF13360"/>
    </source>
</evidence>
<proteinExistence type="predicted"/>
<dbReference type="EMBL" id="JAAGOB010000015">
    <property type="protein sequence ID" value="NED97977.1"/>
    <property type="molecule type" value="Genomic_DNA"/>
</dbReference>
<gene>
    <name evidence="4" type="ORF">G1H11_22010</name>
</gene>
<dbReference type="RefSeq" id="WP_163820766.1">
    <property type="nucleotide sequence ID" value="NZ_JAAGOB010000015.1"/>
</dbReference>
<dbReference type="SUPFAM" id="SSF56300">
    <property type="entry name" value="Metallo-dependent phosphatases"/>
    <property type="match status" value="1"/>
</dbReference>
<keyword evidence="5" id="KW-1185">Reference proteome</keyword>
<feature type="region of interest" description="Disordered" evidence="1">
    <location>
        <begin position="1"/>
        <end position="27"/>
    </location>
</feature>
<dbReference type="InterPro" id="IPR006311">
    <property type="entry name" value="TAT_signal"/>
</dbReference>
<dbReference type="InterPro" id="IPR015943">
    <property type="entry name" value="WD40/YVTN_repeat-like_dom_sf"/>
</dbReference>
<dbReference type="Gene3D" id="3.60.21.10">
    <property type="match status" value="1"/>
</dbReference>
<organism evidence="4 5">
    <name type="scientific">Phytoactinopolyspora alkaliphila</name>
    <dbReference type="NCBI Taxonomy" id="1783498"/>
    <lineage>
        <taxon>Bacteria</taxon>
        <taxon>Bacillati</taxon>
        <taxon>Actinomycetota</taxon>
        <taxon>Actinomycetes</taxon>
        <taxon>Jiangellales</taxon>
        <taxon>Jiangellaceae</taxon>
        <taxon>Phytoactinopolyspora</taxon>
    </lineage>
</organism>
<dbReference type="Pfam" id="PF00149">
    <property type="entry name" value="Metallophos"/>
    <property type="match status" value="1"/>
</dbReference>
<evidence type="ECO:0000313" key="5">
    <source>
        <dbReference type="Proteomes" id="UP000469185"/>
    </source>
</evidence>
<sequence>MTTRPDQSAATTNDDESNHRRARIGAAAPGTLSRRRLLALAGAGIVGGPAVIGGAPSFASRAHAADGQPEGEADLRFAVVTDTHANPEQPARMDLLSVVLASISRREPSFVLNCGDITDFGGRSAYDAYLATIPGDVVDRIRHVPGNHDVRWDAQAAQVYRELFGPAPYSFDAGGLHLVGLDPTQLLQEPANFGPEHLDWLAADLRSAGPSILFLHFPFGADHYYVNDQDAFFETVAGLPVRAVFAGHVHREGVYRFNGFTQVTGAAGRNAVYYWVERHVDDGHPVLEVTSVTVDVAGTETRSELTSIPLSGDGEGRLLAPRKVVIDRAGRDGMTVRVDAGRDARPAVVRAQVYPQHVFGGRSAGTWIDLTAEGRSRWWSGRLDTADLPPGRHRMQLRVVGDDGATYEAAELFETKPADSSAAMPTERWTLRMPGAVQGALAERDGVVVAGSSGGEVAAVDAVRGKVRWRREVGAVYRAAAFSEDGGAVFVPSADHRLYALDAGSGEQLWSADAGDPVLSTPQPATIGQTEAVLFSAGSALHAVTSADGAPVWSSDVGGIFAGRAACDGDLVYTGGGDGHGYAFDAASGERVWSFSVTDRTDQYGRLIYGPWDDTVELLPDGLVMFATVTTTFAVRRETGELSWQISAGCMYPPSFVAEDSLLLVDEWGGIQLVDPRTGEAEWRTELGARALNAGPVVVGDTAWIVATTGLLAGIDLATGEILHRWQVGPANTFSTPVIVDSTLVLGDQDGLLRGIELPG</sequence>
<dbReference type="Pfam" id="PF13360">
    <property type="entry name" value="PQQ_2"/>
    <property type="match status" value="1"/>
</dbReference>
<dbReference type="InterPro" id="IPR004843">
    <property type="entry name" value="Calcineurin-like_PHP"/>
</dbReference>
<dbReference type="InterPro" id="IPR018391">
    <property type="entry name" value="PQQ_b-propeller_rpt"/>
</dbReference>
<accession>A0A6N9YSR4</accession>
<dbReference type="GO" id="GO:0016787">
    <property type="term" value="F:hydrolase activity"/>
    <property type="evidence" value="ECO:0007669"/>
    <property type="project" value="InterPro"/>
</dbReference>
<dbReference type="InterPro" id="IPR011047">
    <property type="entry name" value="Quinoprotein_ADH-like_sf"/>
</dbReference>
<dbReference type="SUPFAM" id="SSF50998">
    <property type="entry name" value="Quinoprotein alcohol dehydrogenase-like"/>
    <property type="match status" value="1"/>
</dbReference>
<dbReference type="PANTHER" id="PTHR34512">
    <property type="entry name" value="CELL SURFACE PROTEIN"/>
    <property type="match status" value="1"/>
</dbReference>
<dbReference type="PROSITE" id="PS51318">
    <property type="entry name" value="TAT"/>
    <property type="match status" value="1"/>
</dbReference>
<feature type="domain" description="Pyrrolo-quinoline quinone repeat" evidence="3">
    <location>
        <begin position="495"/>
        <end position="647"/>
    </location>
</feature>
<dbReference type="InterPro" id="IPR029052">
    <property type="entry name" value="Metallo-depent_PP-like"/>
</dbReference>